<keyword evidence="2" id="KW-1185">Reference proteome</keyword>
<dbReference type="InterPro" id="IPR035093">
    <property type="entry name" value="RelE/ParE_toxin_dom_sf"/>
</dbReference>
<protein>
    <submittedName>
        <fullName evidence="1">Type II toxin-antitoxin system RelE/ParE family toxin</fullName>
    </submittedName>
</protein>
<evidence type="ECO:0000313" key="1">
    <source>
        <dbReference type="EMBL" id="TGK67707.1"/>
    </source>
</evidence>
<name>A0A6N4QAK8_9LEPT</name>
<evidence type="ECO:0000313" key="2">
    <source>
        <dbReference type="Proteomes" id="UP000297239"/>
    </source>
</evidence>
<proteinExistence type="predicted"/>
<reference evidence="1" key="1">
    <citation type="journal article" date="2019" name="PLoS Negl. Trop. Dis.">
        <title>Revisiting the worldwide diversity of Leptospira species in the environment.</title>
        <authorList>
            <person name="Vincent A.T."/>
            <person name="Schiettekatte O."/>
            <person name="Bourhy P."/>
            <person name="Veyrier F.J."/>
            <person name="Picardeau M."/>
        </authorList>
    </citation>
    <scope>NUCLEOTIDE SEQUENCE [LARGE SCALE GENOMIC DNA]</scope>
    <source>
        <strain evidence="1">201800293</strain>
    </source>
</reference>
<gene>
    <name evidence="1" type="ORF">EHQ18_14350</name>
</gene>
<dbReference type="AlphaFoldDB" id="A0A6N4QAK8"/>
<sequence length="93" mass="10915">MILSFGDKETEKIFNQIFSKRIPPEIQKKALIKLILLDNTEKEDDLKSPPSNRLESLKGDLNGFYSIRINDQWRIIFKFEQGNCNQVSIVDYH</sequence>
<dbReference type="PANTHER" id="PTHR40266:SF2">
    <property type="entry name" value="TOXIN HIGB-1"/>
    <property type="match status" value="1"/>
</dbReference>
<dbReference type="InterPro" id="IPR007711">
    <property type="entry name" value="HigB-1"/>
</dbReference>
<dbReference type="Pfam" id="PF05015">
    <property type="entry name" value="HigB-like_toxin"/>
    <property type="match status" value="1"/>
</dbReference>
<organism evidence="1 2">
    <name type="scientific">Leptospira kanakyensis</name>
    <dbReference type="NCBI Taxonomy" id="2484968"/>
    <lineage>
        <taxon>Bacteria</taxon>
        <taxon>Pseudomonadati</taxon>
        <taxon>Spirochaetota</taxon>
        <taxon>Spirochaetia</taxon>
        <taxon>Leptospirales</taxon>
        <taxon>Leptospiraceae</taxon>
        <taxon>Leptospira</taxon>
    </lineage>
</organism>
<dbReference type="SUPFAM" id="SSF143011">
    <property type="entry name" value="RelE-like"/>
    <property type="match status" value="1"/>
</dbReference>
<accession>A0A6N4QAK8</accession>
<dbReference type="Proteomes" id="UP000297239">
    <property type="component" value="Unassembled WGS sequence"/>
</dbReference>
<dbReference type="OrthoDB" id="9801102at2"/>
<dbReference type="Gene3D" id="3.30.2310.20">
    <property type="entry name" value="RelE-like"/>
    <property type="match status" value="1"/>
</dbReference>
<dbReference type="RefSeq" id="WP_135636101.1">
    <property type="nucleotide sequence ID" value="NZ_JAMQPQ010000003.1"/>
</dbReference>
<dbReference type="PANTHER" id="PTHR40266">
    <property type="entry name" value="TOXIN HIGB-1"/>
    <property type="match status" value="1"/>
</dbReference>
<dbReference type="EMBL" id="RQFF01000032">
    <property type="protein sequence ID" value="TGK67707.1"/>
    <property type="molecule type" value="Genomic_DNA"/>
</dbReference>
<comment type="caution">
    <text evidence="1">The sequence shown here is derived from an EMBL/GenBank/DDBJ whole genome shotgun (WGS) entry which is preliminary data.</text>
</comment>